<keyword evidence="6 10" id="KW-0812">Transmembrane</keyword>
<evidence type="ECO:0000256" key="6">
    <source>
        <dbReference type="ARBA" id="ARBA00022692"/>
    </source>
</evidence>
<evidence type="ECO:0000256" key="8">
    <source>
        <dbReference type="ARBA" id="ARBA00022989"/>
    </source>
</evidence>
<evidence type="ECO:0000313" key="13">
    <source>
        <dbReference type="EMBL" id="CUJ04889.1"/>
    </source>
</evidence>
<dbReference type="GO" id="GO:0022857">
    <property type="term" value="F:transmembrane transporter activity"/>
    <property type="evidence" value="ECO:0007669"/>
    <property type="project" value="InterPro"/>
</dbReference>
<organism evidence="13 14">
    <name type="scientific">Bordetella pseudohinzii</name>
    <dbReference type="NCBI Taxonomy" id="1331258"/>
    <lineage>
        <taxon>Bacteria</taxon>
        <taxon>Pseudomonadati</taxon>
        <taxon>Pseudomonadota</taxon>
        <taxon>Betaproteobacteria</taxon>
        <taxon>Burkholderiales</taxon>
        <taxon>Alcaligenaceae</taxon>
        <taxon>Bordetella</taxon>
    </lineage>
</organism>
<dbReference type="PROSITE" id="PS50928">
    <property type="entry name" value="ABC_TM1"/>
    <property type="match status" value="1"/>
</dbReference>
<dbReference type="Pfam" id="PF00528">
    <property type="entry name" value="BPD_transp_1"/>
    <property type="match status" value="1"/>
</dbReference>
<evidence type="ECO:0000259" key="11">
    <source>
        <dbReference type="PROSITE" id="PS50928"/>
    </source>
</evidence>
<comment type="function">
    <text evidence="1">Part of the binding-protein-dependent transport system for glutamine; probably responsible for the translocation of the substrate across the membrane.</text>
</comment>
<dbReference type="InterPro" id="IPR035906">
    <property type="entry name" value="MetI-like_sf"/>
</dbReference>
<feature type="transmembrane region" description="Helical" evidence="10">
    <location>
        <begin position="190"/>
        <end position="212"/>
    </location>
</feature>
<feature type="domain" description="ABC transmembrane type-1" evidence="11">
    <location>
        <begin position="21"/>
        <end position="209"/>
    </location>
</feature>
<dbReference type="PANTHER" id="PTHR30614:SF20">
    <property type="entry name" value="GLUTAMINE TRANSPORT SYSTEM PERMEASE PROTEIN GLNP"/>
    <property type="match status" value="1"/>
</dbReference>
<dbReference type="EMBL" id="CP016440">
    <property type="protein sequence ID" value="ANY16191.1"/>
    <property type="molecule type" value="Genomic_DNA"/>
</dbReference>
<name>A0A0J6C2P7_9BORD</name>
<dbReference type="RefSeq" id="WP_048026402.1">
    <property type="nucleotide sequence ID" value="NZ_CAJGUP010000112.1"/>
</dbReference>
<dbReference type="SUPFAM" id="SSF161098">
    <property type="entry name" value="MetI-like"/>
    <property type="match status" value="1"/>
</dbReference>
<dbReference type="GO" id="GO:0006865">
    <property type="term" value="P:amino acid transport"/>
    <property type="evidence" value="ECO:0007669"/>
    <property type="project" value="UniProtKB-KW"/>
</dbReference>
<protein>
    <submittedName>
        <fullName evidence="13">Inner membrane amino-acid ABC transporter permease protein yecS</fullName>
    </submittedName>
</protein>
<evidence type="ECO:0000256" key="2">
    <source>
        <dbReference type="ARBA" id="ARBA00004429"/>
    </source>
</evidence>
<feature type="transmembrane region" description="Helical" evidence="10">
    <location>
        <begin position="20"/>
        <end position="45"/>
    </location>
</feature>
<evidence type="ECO:0000256" key="3">
    <source>
        <dbReference type="ARBA" id="ARBA00010072"/>
    </source>
</evidence>
<evidence type="ECO:0000256" key="1">
    <source>
        <dbReference type="ARBA" id="ARBA00003159"/>
    </source>
</evidence>
<feature type="transmembrane region" description="Helical" evidence="10">
    <location>
        <begin position="57"/>
        <end position="79"/>
    </location>
</feature>
<dbReference type="GO" id="GO:0043190">
    <property type="term" value="C:ATP-binding cassette (ABC) transporter complex"/>
    <property type="evidence" value="ECO:0007669"/>
    <property type="project" value="InterPro"/>
</dbReference>
<keyword evidence="4 10" id="KW-0813">Transport</keyword>
<comment type="similarity">
    <text evidence="3">Belongs to the binding-protein-dependent transport system permease family. HisMQ subfamily.</text>
</comment>
<dbReference type="EMBL" id="CYTV01000011">
    <property type="protein sequence ID" value="CUJ04889.1"/>
    <property type="molecule type" value="Genomic_DNA"/>
</dbReference>
<dbReference type="InterPro" id="IPR000515">
    <property type="entry name" value="MetI-like"/>
</dbReference>
<evidence type="ECO:0000256" key="7">
    <source>
        <dbReference type="ARBA" id="ARBA00022970"/>
    </source>
</evidence>
<dbReference type="CDD" id="cd06261">
    <property type="entry name" value="TM_PBP2"/>
    <property type="match status" value="1"/>
</dbReference>
<proteinExistence type="inferred from homology"/>
<sequence length="235" mass="24907">MNAASLLERWQAYLPALLQGAGMTLVVSASAIVLGFVLGAALLGLSLRGRGPLRRVVAGYVGFFRGTPLLVQLLMLFYLPSAFGLDLPPLLVAILVMSMNSGAFQSEILRAGLAAVPPGQVEAGAVFGLSRQQVFRYVQLPQVARAVWPAVVSEAIDVVKNSSIVSVIAVAELARAGRQIASANFRPLEVYLSVGALYLLMTGAIFVLGSWLGRRLGQGRRASAAVMNRMAINKT</sequence>
<evidence type="ECO:0000256" key="10">
    <source>
        <dbReference type="RuleBase" id="RU363032"/>
    </source>
</evidence>
<reference evidence="13 14" key="1">
    <citation type="submission" date="2015-09" db="EMBL/GenBank/DDBJ databases">
        <authorList>
            <person name="Jackson K.R."/>
            <person name="Lunt B.L."/>
            <person name="Fisher J.N.B."/>
            <person name="Gardner A.V."/>
            <person name="Bailey M.E."/>
            <person name="Deus L.M."/>
            <person name="Earl A.S."/>
            <person name="Gibby P.D."/>
            <person name="Hartmann K.A."/>
            <person name="Liu J.E."/>
            <person name="Manci A.M."/>
            <person name="Nielsen D.A."/>
            <person name="Solomon M.B."/>
            <person name="Breakwell D.P."/>
            <person name="Burnett S.H."/>
            <person name="Grose J.H."/>
        </authorList>
    </citation>
    <scope>NUCLEOTIDE SEQUENCE [LARGE SCALE GENOMIC DNA]</scope>
    <source>
        <strain evidence="13 14">2789STDY5608636</strain>
    </source>
</reference>
<dbReference type="InterPro" id="IPR010065">
    <property type="entry name" value="AA_ABC_transptr_permease_3TM"/>
</dbReference>
<evidence type="ECO:0000256" key="4">
    <source>
        <dbReference type="ARBA" id="ARBA00022448"/>
    </source>
</evidence>
<keyword evidence="8 10" id="KW-1133">Transmembrane helix</keyword>
<dbReference type="AlphaFoldDB" id="A0A0J6C2P7"/>
<evidence type="ECO:0000256" key="9">
    <source>
        <dbReference type="ARBA" id="ARBA00023136"/>
    </source>
</evidence>
<evidence type="ECO:0000313" key="14">
    <source>
        <dbReference type="Proteomes" id="UP000053096"/>
    </source>
</evidence>
<dbReference type="InterPro" id="IPR043429">
    <property type="entry name" value="ArtM/GltK/GlnP/TcyL/YhdX-like"/>
</dbReference>
<keyword evidence="15" id="KW-1185">Reference proteome</keyword>
<keyword evidence="9 10" id="KW-0472">Membrane</keyword>
<dbReference type="KEGG" id="bpdz:BBN53_09950"/>
<dbReference type="OrthoDB" id="7026155at2"/>
<accession>A0A0J6C2P7</accession>
<evidence type="ECO:0000313" key="12">
    <source>
        <dbReference type="EMBL" id="ANY16191.1"/>
    </source>
</evidence>
<dbReference type="NCBIfam" id="TIGR01726">
    <property type="entry name" value="HEQRo_perm_3TM"/>
    <property type="match status" value="1"/>
</dbReference>
<comment type="subcellular location">
    <subcellularLocation>
        <location evidence="2">Cell inner membrane</location>
        <topology evidence="2">Multi-pass membrane protein</topology>
    </subcellularLocation>
    <subcellularLocation>
        <location evidence="10">Cell membrane</location>
        <topology evidence="10">Multi-pass membrane protein</topology>
    </subcellularLocation>
</comment>
<dbReference type="Gene3D" id="1.10.3720.10">
    <property type="entry name" value="MetI-like"/>
    <property type="match status" value="1"/>
</dbReference>
<accession>A0A0M7H7L0</accession>
<dbReference type="Proteomes" id="UP000092950">
    <property type="component" value="Chromosome"/>
</dbReference>
<reference evidence="12 15" key="2">
    <citation type="submission" date="2016-07" db="EMBL/GenBank/DDBJ databases">
        <title>Complete genome sequences of Bordetella pseudohinzii.</title>
        <authorList>
            <person name="Spilker T."/>
            <person name="Darrah R."/>
            <person name="LiPuma J.J."/>
        </authorList>
    </citation>
    <scope>NUCLEOTIDE SEQUENCE [LARGE SCALE GENOMIC DNA]</scope>
    <source>
        <strain evidence="12 15">HI4681</strain>
    </source>
</reference>
<keyword evidence="5" id="KW-1003">Cell membrane</keyword>
<evidence type="ECO:0000256" key="5">
    <source>
        <dbReference type="ARBA" id="ARBA00022475"/>
    </source>
</evidence>
<evidence type="ECO:0000313" key="15">
    <source>
        <dbReference type="Proteomes" id="UP000092950"/>
    </source>
</evidence>
<dbReference type="PANTHER" id="PTHR30614">
    <property type="entry name" value="MEMBRANE COMPONENT OF AMINO ACID ABC TRANSPORTER"/>
    <property type="match status" value="1"/>
</dbReference>
<dbReference type="Proteomes" id="UP000053096">
    <property type="component" value="Unassembled WGS sequence"/>
</dbReference>
<keyword evidence="7" id="KW-0029">Amino-acid transport</keyword>
<gene>
    <name evidence="13" type="primary">yecS_3</name>
    <name evidence="12" type="ORF">BBN53_09950</name>
    <name evidence="13" type="ORF">ERS370011_03498</name>
</gene>